<dbReference type="AlphaFoldDB" id="A0A0A1UB87"/>
<keyword evidence="1" id="KW-1133">Transmembrane helix</keyword>
<dbReference type="Proteomes" id="UP000014680">
    <property type="component" value="Unassembled WGS sequence"/>
</dbReference>
<protein>
    <recommendedName>
        <fullName evidence="4">Autophagy-related protein 9</fullName>
    </recommendedName>
</protein>
<dbReference type="RefSeq" id="XP_004256237.1">
    <property type="nucleotide sequence ID" value="XM_004256189.1"/>
</dbReference>
<keyword evidence="3" id="KW-1185">Reference proteome</keyword>
<dbReference type="VEuPathDB" id="AmoebaDB:EIN_390910"/>
<evidence type="ECO:0008006" key="4">
    <source>
        <dbReference type="Google" id="ProtNLM"/>
    </source>
</evidence>
<feature type="transmembrane region" description="Helical" evidence="1">
    <location>
        <begin position="73"/>
        <end position="95"/>
    </location>
</feature>
<dbReference type="OMA" id="MNIKYCI"/>
<evidence type="ECO:0000313" key="2">
    <source>
        <dbReference type="EMBL" id="ELP89466.1"/>
    </source>
</evidence>
<keyword evidence="1" id="KW-0812">Transmembrane</keyword>
<dbReference type="EMBL" id="KB206629">
    <property type="protein sequence ID" value="ELP89466.1"/>
    <property type="molecule type" value="Genomic_DNA"/>
</dbReference>
<feature type="transmembrane region" description="Helical" evidence="1">
    <location>
        <begin position="352"/>
        <end position="371"/>
    </location>
</feature>
<evidence type="ECO:0000256" key="1">
    <source>
        <dbReference type="SAM" id="Phobius"/>
    </source>
</evidence>
<accession>A0A0A1UB87</accession>
<feature type="transmembrane region" description="Helical" evidence="1">
    <location>
        <begin position="272"/>
        <end position="293"/>
    </location>
</feature>
<feature type="transmembrane region" description="Helical" evidence="1">
    <location>
        <begin position="383"/>
        <end position="406"/>
    </location>
</feature>
<gene>
    <name evidence="2" type="ORF">EIN_390910</name>
</gene>
<keyword evidence="1" id="KW-0472">Membrane</keyword>
<reference evidence="2 3" key="1">
    <citation type="submission" date="2012-10" db="EMBL/GenBank/DDBJ databases">
        <authorList>
            <person name="Zafar N."/>
            <person name="Inman J."/>
            <person name="Hall N."/>
            <person name="Lorenzi H."/>
            <person name="Caler E."/>
        </authorList>
    </citation>
    <scope>NUCLEOTIDE SEQUENCE [LARGE SCALE GENOMIC DNA]</scope>
    <source>
        <strain evidence="2 3">IP1</strain>
    </source>
</reference>
<sequence>MKFLTDQRSGQKQLSVKIENIYKLWNGGGFWFIIFKKLSSFFQILVVATIFSLLTFYNFNFFVKTDEFFTLVWWRWTIFSFIATLFMISFINYVYTITKLFKKYYSTYRYMSSPTCQQIYNIDEWDNVDGHEGIAEKLNLDIAKQVRTELNIFGTDENVTTQEIKHRILRKLSFSDDVLSVILRYVTETVQGDFTLSNSIQKVCHTKYFVKYLKSVLNKSAHDVFLYAPLQSYGENEFTFEHFSYLRDYEEMRFILIETVKKRLRANFDQKVFFMFVSGIFSIVSGVIDFIFLSDYSFFLDNTWSYAAEKVFHYVGYDHSFQYKLNKAQKHAQKLVSTQKSDKKKKMVVKNLKTVLIGLLILMLGFSLNGNDLQSITFDESSALAFLNPIKSFLTTGIILSIVIFLSQYSSQDPQSDGINGIRAKIELILGYHFPVDLNNRIGEITKFYFPPFYKTYFDELLAPFRTFGLMRSLTVRSAFGDGLAHVWEEQRFCEENSPYCQAQVNHLQQEIRL</sequence>
<evidence type="ECO:0000313" key="3">
    <source>
        <dbReference type="Proteomes" id="UP000014680"/>
    </source>
</evidence>
<dbReference type="OrthoDB" id="30158at2759"/>
<name>A0A0A1UB87_ENTIV</name>
<proteinExistence type="predicted"/>
<feature type="transmembrane region" description="Helical" evidence="1">
    <location>
        <begin position="41"/>
        <end position="61"/>
    </location>
</feature>
<dbReference type="GeneID" id="14888388"/>
<dbReference type="KEGG" id="eiv:EIN_390910"/>
<organism evidence="2 3">
    <name type="scientific">Entamoeba invadens IP1</name>
    <dbReference type="NCBI Taxonomy" id="370355"/>
    <lineage>
        <taxon>Eukaryota</taxon>
        <taxon>Amoebozoa</taxon>
        <taxon>Evosea</taxon>
        <taxon>Archamoebae</taxon>
        <taxon>Mastigamoebida</taxon>
        <taxon>Entamoebidae</taxon>
        <taxon>Entamoeba</taxon>
    </lineage>
</organism>